<sequence length="229" mass="25347">MLPLFILLKTGQYDIEITHNPVKVDVLDSAVSISSCVDHDLTPKLQNRAPVVGLDFHSGKNGRFGRSTNSLLVLCIDDHCLVVQLKYVDKIPEHLKRFLGDEKICFVGVDVDWKLSRRIPSSPDRLVCKTAVELSHLAARMRQNPGLLNSDLEAVAKEFGVPCELPTSGGCCAPAINYEARVFSDEEVKALVHDAYVCCKIGKSLVVEETPRDSALRRDEALPHDETNN</sequence>
<name>A0AAD3Y611_NEPGR</name>
<comment type="caution">
    <text evidence="3">The sequence shown here is derived from an EMBL/GenBank/DDBJ whole genome shotgun (WGS) entry which is preliminary data.</text>
</comment>
<dbReference type="PANTHER" id="PTHR13620:SF121">
    <property type="entry name" value="EMB|CAB82946.1-RELATED"/>
    <property type="match status" value="1"/>
</dbReference>
<evidence type="ECO:0000313" key="3">
    <source>
        <dbReference type="EMBL" id="GMH28066.1"/>
    </source>
</evidence>
<evidence type="ECO:0000256" key="2">
    <source>
        <dbReference type="ARBA" id="ARBA00022801"/>
    </source>
</evidence>
<reference evidence="3" key="1">
    <citation type="submission" date="2023-05" db="EMBL/GenBank/DDBJ databases">
        <title>Nepenthes gracilis genome sequencing.</title>
        <authorList>
            <person name="Fukushima K."/>
        </authorList>
    </citation>
    <scope>NUCLEOTIDE SEQUENCE</scope>
    <source>
        <strain evidence="3">SING2019-196</strain>
    </source>
</reference>
<dbReference type="Gene3D" id="3.30.420.10">
    <property type="entry name" value="Ribonuclease H-like superfamily/Ribonuclease H"/>
    <property type="match status" value="1"/>
</dbReference>
<dbReference type="GO" id="GO:0003676">
    <property type="term" value="F:nucleic acid binding"/>
    <property type="evidence" value="ECO:0007669"/>
    <property type="project" value="InterPro"/>
</dbReference>
<dbReference type="InterPro" id="IPR012337">
    <property type="entry name" value="RNaseH-like_sf"/>
</dbReference>
<evidence type="ECO:0008006" key="5">
    <source>
        <dbReference type="Google" id="ProtNLM"/>
    </source>
</evidence>
<evidence type="ECO:0000313" key="4">
    <source>
        <dbReference type="Proteomes" id="UP001279734"/>
    </source>
</evidence>
<dbReference type="EMBL" id="BSYO01000034">
    <property type="protein sequence ID" value="GMH28066.1"/>
    <property type="molecule type" value="Genomic_DNA"/>
</dbReference>
<dbReference type="InterPro" id="IPR051132">
    <property type="entry name" value="3-5_Exonuclease_domain"/>
</dbReference>
<accession>A0AAD3Y611</accession>
<dbReference type="Proteomes" id="UP001279734">
    <property type="component" value="Unassembled WGS sequence"/>
</dbReference>
<organism evidence="3 4">
    <name type="scientific">Nepenthes gracilis</name>
    <name type="common">Slender pitcher plant</name>
    <dbReference type="NCBI Taxonomy" id="150966"/>
    <lineage>
        <taxon>Eukaryota</taxon>
        <taxon>Viridiplantae</taxon>
        <taxon>Streptophyta</taxon>
        <taxon>Embryophyta</taxon>
        <taxon>Tracheophyta</taxon>
        <taxon>Spermatophyta</taxon>
        <taxon>Magnoliopsida</taxon>
        <taxon>eudicotyledons</taxon>
        <taxon>Gunneridae</taxon>
        <taxon>Pentapetalae</taxon>
        <taxon>Caryophyllales</taxon>
        <taxon>Nepenthaceae</taxon>
        <taxon>Nepenthes</taxon>
    </lineage>
</organism>
<dbReference type="InterPro" id="IPR036397">
    <property type="entry name" value="RNaseH_sf"/>
</dbReference>
<dbReference type="GO" id="GO:0008408">
    <property type="term" value="F:3'-5' exonuclease activity"/>
    <property type="evidence" value="ECO:0007669"/>
    <property type="project" value="TreeGrafter"/>
</dbReference>
<gene>
    <name evidence="3" type="ORF">Nepgr_029909</name>
</gene>
<protein>
    <recommendedName>
        <fullName evidence="5">3'-5' exonuclease domain-containing protein</fullName>
    </recommendedName>
</protein>
<evidence type="ECO:0000256" key="1">
    <source>
        <dbReference type="ARBA" id="ARBA00022722"/>
    </source>
</evidence>
<keyword evidence="4" id="KW-1185">Reference proteome</keyword>
<dbReference type="PANTHER" id="PTHR13620">
    <property type="entry name" value="3-5 EXONUCLEASE"/>
    <property type="match status" value="1"/>
</dbReference>
<keyword evidence="2" id="KW-0378">Hydrolase</keyword>
<dbReference type="GO" id="GO:0005737">
    <property type="term" value="C:cytoplasm"/>
    <property type="evidence" value="ECO:0007669"/>
    <property type="project" value="TreeGrafter"/>
</dbReference>
<dbReference type="GO" id="GO:0005634">
    <property type="term" value="C:nucleus"/>
    <property type="evidence" value="ECO:0007669"/>
    <property type="project" value="TreeGrafter"/>
</dbReference>
<dbReference type="AlphaFoldDB" id="A0AAD3Y611"/>
<proteinExistence type="predicted"/>
<keyword evidence="1" id="KW-0540">Nuclease</keyword>
<dbReference type="SUPFAM" id="SSF53098">
    <property type="entry name" value="Ribonuclease H-like"/>
    <property type="match status" value="1"/>
</dbReference>